<dbReference type="AlphaFoldDB" id="A0A427XUP2"/>
<comment type="caution">
    <text evidence="5">The sequence shown here is derived from an EMBL/GenBank/DDBJ whole genome shotgun (WGS) entry which is preliminary data.</text>
</comment>
<keyword evidence="6" id="KW-1185">Reference proteome</keyword>
<proteinExistence type="predicted"/>
<dbReference type="EMBL" id="RSCE01000005">
    <property type="protein sequence ID" value="RSH82579.1"/>
    <property type="molecule type" value="Genomic_DNA"/>
</dbReference>
<evidence type="ECO:0000256" key="2">
    <source>
        <dbReference type="PROSITE-ProRule" id="PRU00047"/>
    </source>
</evidence>
<protein>
    <recommendedName>
        <fullName evidence="4">CCHC-type domain-containing protein</fullName>
    </recommendedName>
</protein>
<evidence type="ECO:0000256" key="3">
    <source>
        <dbReference type="SAM" id="MobiDB-lite"/>
    </source>
</evidence>
<accession>A0A427XUP2</accession>
<dbReference type="Proteomes" id="UP000279236">
    <property type="component" value="Unassembled WGS sequence"/>
</dbReference>
<evidence type="ECO:0000313" key="6">
    <source>
        <dbReference type="Proteomes" id="UP000279236"/>
    </source>
</evidence>
<feature type="domain" description="CCHC-type" evidence="4">
    <location>
        <begin position="150"/>
        <end position="166"/>
    </location>
</feature>
<dbReference type="RefSeq" id="XP_028476811.1">
    <property type="nucleotide sequence ID" value="XM_028622918.1"/>
</dbReference>
<keyword evidence="2" id="KW-0863">Zinc-finger</keyword>
<dbReference type="GeneID" id="39592104"/>
<gene>
    <name evidence="5" type="ORF">EHS24_007561</name>
</gene>
<feature type="region of interest" description="Disordered" evidence="3">
    <location>
        <begin position="117"/>
        <end position="141"/>
    </location>
</feature>
<evidence type="ECO:0000313" key="5">
    <source>
        <dbReference type="EMBL" id="RSH82579.1"/>
    </source>
</evidence>
<dbReference type="GO" id="GO:0003676">
    <property type="term" value="F:nucleic acid binding"/>
    <property type="evidence" value="ECO:0007669"/>
    <property type="project" value="InterPro"/>
</dbReference>
<dbReference type="GO" id="GO:0006397">
    <property type="term" value="P:mRNA processing"/>
    <property type="evidence" value="ECO:0007669"/>
    <property type="project" value="UniProtKB-KW"/>
</dbReference>
<name>A0A427XUP2_9TREE</name>
<reference evidence="5 6" key="1">
    <citation type="submission" date="2018-11" db="EMBL/GenBank/DDBJ databases">
        <title>Genome sequence of Apiotrichum porosum DSM 27194.</title>
        <authorList>
            <person name="Aliyu H."/>
            <person name="Gorte O."/>
            <person name="Ochsenreither K."/>
        </authorList>
    </citation>
    <scope>NUCLEOTIDE SEQUENCE [LARGE SCALE GENOMIC DNA]</scope>
    <source>
        <strain evidence="5 6">DSM 27194</strain>
    </source>
</reference>
<dbReference type="GO" id="GO:0008270">
    <property type="term" value="F:zinc ion binding"/>
    <property type="evidence" value="ECO:0007669"/>
    <property type="project" value="UniProtKB-KW"/>
</dbReference>
<dbReference type="Gene3D" id="1.20.5.1700">
    <property type="match status" value="1"/>
</dbReference>
<organism evidence="5 6">
    <name type="scientific">Apiotrichum porosum</name>
    <dbReference type="NCBI Taxonomy" id="105984"/>
    <lineage>
        <taxon>Eukaryota</taxon>
        <taxon>Fungi</taxon>
        <taxon>Dikarya</taxon>
        <taxon>Basidiomycota</taxon>
        <taxon>Agaricomycotina</taxon>
        <taxon>Tremellomycetes</taxon>
        <taxon>Trichosporonales</taxon>
        <taxon>Trichosporonaceae</taxon>
        <taxon>Apiotrichum</taxon>
    </lineage>
</organism>
<keyword evidence="1" id="KW-0507">mRNA processing</keyword>
<evidence type="ECO:0000256" key="1">
    <source>
        <dbReference type="ARBA" id="ARBA00022664"/>
    </source>
</evidence>
<dbReference type="PROSITE" id="PS50158">
    <property type="entry name" value="ZF_CCHC"/>
    <property type="match status" value="1"/>
</dbReference>
<evidence type="ECO:0000259" key="4">
    <source>
        <dbReference type="PROSITE" id="PS50158"/>
    </source>
</evidence>
<dbReference type="InterPro" id="IPR001878">
    <property type="entry name" value="Znf_CCHC"/>
</dbReference>
<sequence length="185" mass="19998">MPPARPGKPPARLTEVSNKTVGRHTVKTLTSWLESKELSVEGSKTALVHRVVQNRTCIPDHLLPLPSPMDLLQVSVENVKADVKALQADLAIKDEEMKELKAANERLQQQVTALKSQEADGAAGHRAVASSSEANKTVDEEATDPMGVAKCGFCGRTGHVSRMCREHIRKPMAAYDNNLGIAPAC</sequence>
<dbReference type="InterPro" id="IPR036875">
    <property type="entry name" value="Znf_CCHC_sf"/>
</dbReference>
<keyword evidence="2" id="KW-0862">Zinc</keyword>
<keyword evidence="2" id="KW-0479">Metal-binding</keyword>
<dbReference type="SUPFAM" id="SSF57756">
    <property type="entry name" value="Retrovirus zinc finger-like domains"/>
    <property type="match status" value="1"/>
</dbReference>